<gene>
    <name evidence="2" type="ORF">SCWH03_10560</name>
</gene>
<evidence type="ECO:0000313" key="3">
    <source>
        <dbReference type="Proteomes" id="UP000484988"/>
    </source>
</evidence>
<dbReference type="Proteomes" id="UP000484988">
    <property type="component" value="Unassembled WGS sequence"/>
</dbReference>
<proteinExistence type="predicted"/>
<name>A0A6A0APR8_9ACTN</name>
<accession>A0A6A0APR8</accession>
<evidence type="ECO:0000313" key="2">
    <source>
        <dbReference type="EMBL" id="GFH34842.1"/>
    </source>
</evidence>
<sequence length="71" mass="7198">MRGLLGLLAIGREQSPGAAGAGGTAFRGGRGDVLGGHLAARRPPGRSAMAGDSVRRGIQALSGHTRRAPRR</sequence>
<comment type="caution">
    <text evidence="2">The sequence shown here is derived from an EMBL/GenBank/DDBJ whole genome shotgun (WGS) entry which is preliminary data.</text>
</comment>
<feature type="region of interest" description="Disordered" evidence="1">
    <location>
        <begin position="34"/>
        <end position="71"/>
    </location>
</feature>
<organism evidence="2 3">
    <name type="scientific">Streptomyces pacificus</name>
    <dbReference type="NCBI Taxonomy" id="2705029"/>
    <lineage>
        <taxon>Bacteria</taxon>
        <taxon>Bacillati</taxon>
        <taxon>Actinomycetota</taxon>
        <taxon>Actinomycetes</taxon>
        <taxon>Kitasatosporales</taxon>
        <taxon>Streptomycetaceae</taxon>
        <taxon>Streptomyces</taxon>
    </lineage>
</organism>
<reference evidence="2 3" key="1">
    <citation type="submission" date="2020-02" db="EMBL/GenBank/DDBJ databases">
        <title>Whole Genome Shotgun Sequence of Streptomyces sp. strain CWH03.</title>
        <authorList>
            <person name="Dohra H."/>
            <person name="Kodani S."/>
            <person name="Yamamura H."/>
        </authorList>
    </citation>
    <scope>NUCLEOTIDE SEQUENCE [LARGE SCALE GENOMIC DNA]</scope>
    <source>
        <strain evidence="2 3">CWH03</strain>
    </source>
</reference>
<protein>
    <submittedName>
        <fullName evidence="2">Uncharacterized protein</fullName>
    </submittedName>
</protein>
<evidence type="ECO:0000256" key="1">
    <source>
        <dbReference type="SAM" id="MobiDB-lite"/>
    </source>
</evidence>
<dbReference type="AlphaFoldDB" id="A0A6A0APR8"/>
<dbReference type="EMBL" id="BLLG01000002">
    <property type="protein sequence ID" value="GFH34842.1"/>
    <property type="molecule type" value="Genomic_DNA"/>
</dbReference>
<keyword evidence="3" id="KW-1185">Reference proteome</keyword>